<evidence type="ECO:0000259" key="12">
    <source>
        <dbReference type="Pfam" id="PF02223"/>
    </source>
</evidence>
<feature type="domain" description="Thymidylate kinase-like" evidence="12">
    <location>
        <begin position="5"/>
        <end position="192"/>
    </location>
</feature>
<name>A0A388TBF5_TERA1</name>
<dbReference type="GO" id="GO:0004798">
    <property type="term" value="F:dTMP kinase activity"/>
    <property type="evidence" value="ECO:0007669"/>
    <property type="project" value="UniProtKB-UniRule"/>
</dbReference>
<keyword evidence="8 11" id="KW-0067">ATP-binding</keyword>
<dbReference type="InterPro" id="IPR027417">
    <property type="entry name" value="P-loop_NTPase"/>
</dbReference>
<organism evidence="13 14">
    <name type="scientific">Termititenax aidoneus</name>
    <dbReference type="NCBI Taxonomy" id="2218524"/>
    <lineage>
        <taxon>Bacteria</taxon>
        <taxon>Bacillati</taxon>
        <taxon>Candidatus Margulisiibacteriota</taxon>
        <taxon>Candidatus Termititenacia</taxon>
        <taxon>Candidatus Termititenacales</taxon>
        <taxon>Candidatus Termititenacaceae</taxon>
        <taxon>Candidatus Termititenax</taxon>
    </lineage>
</organism>
<dbReference type="GO" id="GO:0006235">
    <property type="term" value="P:dTTP biosynthetic process"/>
    <property type="evidence" value="ECO:0007669"/>
    <property type="project" value="UniProtKB-UniRule"/>
</dbReference>
<evidence type="ECO:0000256" key="6">
    <source>
        <dbReference type="ARBA" id="ARBA00022741"/>
    </source>
</evidence>
<dbReference type="InterPro" id="IPR039430">
    <property type="entry name" value="Thymidylate_kin-like_dom"/>
</dbReference>
<dbReference type="GO" id="GO:0006233">
    <property type="term" value="P:dTDP biosynthetic process"/>
    <property type="evidence" value="ECO:0007669"/>
    <property type="project" value="InterPro"/>
</dbReference>
<evidence type="ECO:0000256" key="8">
    <source>
        <dbReference type="ARBA" id="ARBA00022840"/>
    </source>
</evidence>
<dbReference type="FunFam" id="3.40.50.300:FF:000225">
    <property type="entry name" value="Thymidylate kinase"/>
    <property type="match status" value="1"/>
</dbReference>
<comment type="caution">
    <text evidence="13">The sequence shown here is derived from an EMBL/GenBank/DDBJ whole genome shotgun (WGS) entry which is preliminary data.</text>
</comment>
<dbReference type="Proteomes" id="UP000269352">
    <property type="component" value="Unassembled WGS sequence"/>
</dbReference>
<dbReference type="AlphaFoldDB" id="A0A388TBF5"/>
<dbReference type="Pfam" id="PF02223">
    <property type="entry name" value="Thymidylate_kin"/>
    <property type="match status" value="1"/>
</dbReference>
<evidence type="ECO:0000256" key="7">
    <source>
        <dbReference type="ARBA" id="ARBA00022777"/>
    </source>
</evidence>
<evidence type="ECO:0000313" key="14">
    <source>
        <dbReference type="Proteomes" id="UP000269352"/>
    </source>
</evidence>
<sequence>MFITFEGPDGSGKTTQSRLLYTELQRQGRDVLWTREPGGTAIGQKIRALLLDDPAARAAPPAELFLFAADRAQHVEEVLRPALAQGKIVICDRYIDSTTAYQAGGRGFAADFIARLNEDSTGGLSPDLTFLLDILSEIGLQRATRIKADKFEQESLNFHRRVRETYLKIAENNSRFCVLDGNRAQETIFADILAVICSKLNK</sequence>
<evidence type="ECO:0000256" key="9">
    <source>
        <dbReference type="ARBA" id="ARBA00048743"/>
    </source>
</evidence>
<feature type="binding site" evidence="11">
    <location>
        <begin position="7"/>
        <end position="14"/>
    </location>
    <ligand>
        <name>ATP</name>
        <dbReference type="ChEBI" id="CHEBI:30616"/>
    </ligand>
</feature>
<keyword evidence="4 11" id="KW-0808">Transferase</keyword>
<evidence type="ECO:0000256" key="11">
    <source>
        <dbReference type="HAMAP-Rule" id="MF_00165"/>
    </source>
</evidence>
<comment type="similarity">
    <text evidence="1 11">Belongs to the thymidylate kinase family.</text>
</comment>
<comment type="catalytic activity">
    <reaction evidence="9 11">
        <text>dTMP + ATP = dTDP + ADP</text>
        <dbReference type="Rhea" id="RHEA:13517"/>
        <dbReference type="ChEBI" id="CHEBI:30616"/>
        <dbReference type="ChEBI" id="CHEBI:58369"/>
        <dbReference type="ChEBI" id="CHEBI:63528"/>
        <dbReference type="ChEBI" id="CHEBI:456216"/>
        <dbReference type="EC" id="2.7.4.9"/>
    </reaction>
</comment>
<protein>
    <recommendedName>
        <fullName evidence="3 11">Thymidylate kinase</fullName>
        <ecNumber evidence="2 11">2.7.4.9</ecNumber>
    </recommendedName>
    <alternativeName>
        <fullName evidence="11">dTMP kinase</fullName>
    </alternativeName>
</protein>
<keyword evidence="7 11" id="KW-0418">Kinase</keyword>
<dbReference type="CDD" id="cd01672">
    <property type="entry name" value="TMPK"/>
    <property type="match status" value="1"/>
</dbReference>
<evidence type="ECO:0000256" key="5">
    <source>
        <dbReference type="ARBA" id="ARBA00022727"/>
    </source>
</evidence>
<dbReference type="GO" id="GO:0005524">
    <property type="term" value="F:ATP binding"/>
    <property type="evidence" value="ECO:0007669"/>
    <property type="project" value="UniProtKB-UniRule"/>
</dbReference>
<dbReference type="NCBIfam" id="TIGR00041">
    <property type="entry name" value="DTMP_kinase"/>
    <property type="match status" value="1"/>
</dbReference>
<dbReference type="InterPro" id="IPR018095">
    <property type="entry name" value="Thymidylate_kin_CS"/>
</dbReference>
<evidence type="ECO:0000256" key="10">
    <source>
        <dbReference type="ARBA" id="ARBA00057735"/>
    </source>
</evidence>
<dbReference type="PANTHER" id="PTHR10344:SF4">
    <property type="entry name" value="UMP-CMP KINASE 2, MITOCHONDRIAL"/>
    <property type="match status" value="1"/>
</dbReference>
<dbReference type="Gene3D" id="3.40.50.300">
    <property type="entry name" value="P-loop containing nucleotide triphosphate hydrolases"/>
    <property type="match status" value="1"/>
</dbReference>
<reference evidence="13 14" key="1">
    <citation type="journal article" date="2019" name="ISME J.">
        <title>Genome analyses of uncultured TG2/ZB3 bacteria in 'Margulisbacteria' specifically attached to ectosymbiotic spirochetes of protists in the termite gut.</title>
        <authorList>
            <person name="Utami Y.D."/>
            <person name="Kuwahara H."/>
            <person name="Igai K."/>
            <person name="Murakami T."/>
            <person name="Sugaya K."/>
            <person name="Morikawa T."/>
            <person name="Nagura Y."/>
            <person name="Yuki M."/>
            <person name="Deevong P."/>
            <person name="Inoue T."/>
            <person name="Kihara K."/>
            <person name="Lo N."/>
            <person name="Yamada A."/>
            <person name="Ohkuma M."/>
            <person name="Hongoh Y."/>
        </authorList>
    </citation>
    <scope>NUCLEOTIDE SEQUENCE [LARGE SCALE GENOMIC DNA]</scope>
    <source>
        <strain evidence="13">NkOx7-01</strain>
    </source>
</reference>
<dbReference type="PANTHER" id="PTHR10344">
    <property type="entry name" value="THYMIDYLATE KINASE"/>
    <property type="match status" value="1"/>
</dbReference>
<dbReference type="PROSITE" id="PS01331">
    <property type="entry name" value="THYMIDYLATE_KINASE"/>
    <property type="match status" value="1"/>
</dbReference>
<dbReference type="SUPFAM" id="SSF52540">
    <property type="entry name" value="P-loop containing nucleoside triphosphate hydrolases"/>
    <property type="match status" value="1"/>
</dbReference>
<dbReference type="EC" id="2.7.4.9" evidence="2 11"/>
<dbReference type="HAMAP" id="MF_00165">
    <property type="entry name" value="Thymidylate_kinase"/>
    <property type="match status" value="1"/>
</dbReference>
<evidence type="ECO:0000256" key="4">
    <source>
        <dbReference type="ARBA" id="ARBA00022679"/>
    </source>
</evidence>
<accession>A0A388TBF5</accession>
<evidence type="ECO:0000256" key="2">
    <source>
        <dbReference type="ARBA" id="ARBA00012980"/>
    </source>
</evidence>
<evidence type="ECO:0000256" key="3">
    <source>
        <dbReference type="ARBA" id="ARBA00017144"/>
    </source>
</evidence>
<keyword evidence="6 11" id="KW-0547">Nucleotide-binding</keyword>
<keyword evidence="5 11" id="KW-0545">Nucleotide biosynthesis</keyword>
<evidence type="ECO:0000256" key="1">
    <source>
        <dbReference type="ARBA" id="ARBA00009776"/>
    </source>
</evidence>
<keyword evidence="14" id="KW-1185">Reference proteome</keyword>
<comment type="function">
    <text evidence="10 11">Phosphorylation of dTMP to form dTDP in both de novo and salvage pathways of dTTP synthesis.</text>
</comment>
<proteinExistence type="inferred from homology"/>
<dbReference type="EMBL" id="BGZN01000029">
    <property type="protein sequence ID" value="GBR74086.1"/>
    <property type="molecule type" value="Genomic_DNA"/>
</dbReference>
<dbReference type="GO" id="GO:0005829">
    <property type="term" value="C:cytosol"/>
    <property type="evidence" value="ECO:0007669"/>
    <property type="project" value="TreeGrafter"/>
</dbReference>
<dbReference type="InterPro" id="IPR018094">
    <property type="entry name" value="Thymidylate_kinase"/>
</dbReference>
<evidence type="ECO:0000313" key="13">
    <source>
        <dbReference type="EMBL" id="GBR74086.1"/>
    </source>
</evidence>
<dbReference type="GO" id="GO:0006227">
    <property type="term" value="P:dUDP biosynthetic process"/>
    <property type="evidence" value="ECO:0007669"/>
    <property type="project" value="TreeGrafter"/>
</dbReference>
<gene>
    <name evidence="11 13" type="primary">tmk</name>
    <name evidence="13" type="ORF">NO1_1319</name>
</gene>